<feature type="transmembrane region" description="Helical" evidence="5">
    <location>
        <begin position="6"/>
        <end position="26"/>
    </location>
</feature>
<proteinExistence type="predicted"/>
<gene>
    <name evidence="7" type="ORF">GCM10011581_29980</name>
</gene>
<evidence type="ECO:0000256" key="3">
    <source>
        <dbReference type="ARBA" id="ARBA00022989"/>
    </source>
</evidence>
<dbReference type="Gene3D" id="1.20.1720.10">
    <property type="entry name" value="Multidrug resistance protein D"/>
    <property type="match status" value="1"/>
</dbReference>
<dbReference type="PANTHER" id="PTHR23501:SF154">
    <property type="entry name" value="MULTIDRUG-EFFLUX TRANSPORTER RV1634-RELATED"/>
    <property type="match status" value="1"/>
</dbReference>
<dbReference type="PROSITE" id="PS50850">
    <property type="entry name" value="MFS"/>
    <property type="match status" value="1"/>
</dbReference>
<dbReference type="GO" id="GO:0005886">
    <property type="term" value="C:plasma membrane"/>
    <property type="evidence" value="ECO:0007669"/>
    <property type="project" value="UniProtKB-SubCell"/>
</dbReference>
<keyword evidence="2 5" id="KW-0812">Transmembrane</keyword>
<feature type="transmembrane region" description="Helical" evidence="5">
    <location>
        <begin position="190"/>
        <end position="212"/>
    </location>
</feature>
<evidence type="ECO:0000313" key="7">
    <source>
        <dbReference type="EMBL" id="GGI90942.1"/>
    </source>
</evidence>
<protein>
    <recommendedName>
        <fullName evidence="6">Major facilitator superfamily (MFS) profile domain-containing protein</fullName>
    </recommendedName>
</protein>
<comment type="caution">
    <text evidence="7">The sequence shown here is derived from an EMBL/GenBank/DDBJ whole genome shotgun (WGS) entry which is preliminary data.</text>
</comment>
<keyword evidence="3 5" id="KW-1133">Transmembrane helix</keyword>
<feature type="transmembrane region" description="Helical" evidence="5">
    <location>
        <begin position="224"/>
        <end position="245"/>
    </location>
</feature>
<sequence>MWLLVLGRVVQGLGGGLISVALYVVVGHRLPQGLQARFFGLLAGAWLLPSIAGPLLAGLLVEQAGWRWVFWATAALTVPAFALVNPSLRGLSRPRGHQPAPRGRPLWAVGAAVGALLLHSGGQQSGALAVVLMTAGLAALVVFAPRLLPAGTLRARPGLASAVALRGVAGAAFSAVEVFIPLLLSHERGLSPTAAGLVLATSAVGWMAGSWAQARIPAQQRVPVVAAALLVAGSAAVTASVSALVPLAVCIAGLAAMAVGMGLVHPVLSTLTLRLSEPHEQGANSSALQLSESLFTTAVLAVTGTLFAAVLAVSPASAYLAVFGVAVVLAVLAVPVATRAR</sequence>
<evidence type="ECO:0000256" key="5">
    <source>
        <dbReference type="SAM" id="Phobius"/>
    </source>
</evidence>
<dbReference type="Pfam" id="PF07690">
    <property type="entry name" value="MFS_1"/>
    <property type="match status" value="1"/>
</dbReference>
<feature type="transmembrane region" description="Helical" evidence="5">
    <location>
        <begin position="128"/>
        <end position="148"/>
    </location>
</feature>
<dbReference type="SUPFAM" id="SSF103473">
    <property type="entry name" value="MFS general substrate transporter"/>
    <property type="match status" value="1"/>
</dbReference>
<feature type="transmembrane region" description="Helical" evidence="5">
    <location>
        <begin position="66"/>
        <end position="84"/>
    </location>
</feature>
<dbReference type="InterPro" id="IPR036259">
    <property type="entry name" value="MFS_trans_sf"/>
</dbReference>
<dbReference type="InterPro" id="IPR011701">
    <property type="entry name" value="MFS"/>
</dbReference>
<dbReference type="Gene3D" id="1.20.1250.20">
    <property type="entry name" value="MFS general substrate transporter like domains"/>
    <property type="match status" value="1"/>
</dbReference>
<dbReference type="InterPro" id="IPR020846">
    <property type="entry name" value="MFS_dom"/>
</dbReference>
<keyword evidence="4 5" id="KW-0472">Membrane</keyword>
<evidence type="ECO:0000256" key="4">
    <source>
        <dbReference type="ARBA" id="ARBA00023136"/>
    </source>
</evidence>
<feature type="transmembrane region" description="Helical" evidence="5">
    <location>
        <begin position="294"/>
        <end position="313"/>
    </location>
</feature>
<evidence type="ECO:0000256" key="2">
    <source>
        <dbReference type="ARBA" id="ARBA00022692"/>
    </source>
</evidence>
<dbReference type="PANTHER" id="PTHR23501">
    <property type="entry name" value="MAJOR FACILITATOR SUPERFAMILY"/>
    <property type="match status" value="1"/>
</dbReference>
<dbReference type="EMBL" id="BMMT01000010">
    <property type="protein sequence ID" value="GGI90942.1"/>
    <property type="molecule type" value="Genomic_DNA"/>
</dbReference>
<name>A0A917JX35_9PSEU</name>
<feature type="domain" description="Major facilitator superfamily (MFS) profile" evidence="6">
    <location>
        <begin position="1"/>
        <end position="341"/>
    </location>
</feature>
<organism evidence="7 8">
    <name type="scientific">Saccharopolyspora thermophila</name>
    <dbReference type="NCBI Taxonomy" id="89367"/>
    <lineage>
        <taxon>Bacteria</taxon>
        <taxon>Bacillati</taxon>
        <taxon>Actinomycetota</taxon>
        <taxon>Actinomycetes</taxon>
        <taxon>Pseudonocardiales</taxon>
        <taxon>Pseudonocardiaceae</taxon>
        <taxon>Saccharopolyspora</taxon>
    </lineage>
</organism>
<accession>A0A917JX35</accession>
<evidence type="ECO:0000313" key="8">
    <source>
        <dbReference type="Proteomes" id="UP000597989"/>
    </source>
</evidence>
<reference evidence="7 8" key="1">
    <citation type="journal article" date="2014" name="Int. J. Syst. Evol. Microbiol.">
        <title>Complete genome sequence of Corynebacterium casei LMG S-19264T (=DSM 44701T), isolated from a smear-ripened cheese.</title>
        <authorList>
            <consortium name="US DOE Joint Genome Institute (JGI-PGF)"/>
            <person name="Walter F."/>
            <person name="Albersmeier A."/>
            <person name="Kalinowski J."/>
            <person name="Ruckert C."/>
        </authorList>
    </citation>
    <scope>NUCLEOTIDE SEQUENCE [LARGE SCALE GENOMIC DNA]</scope>
    <source>
        <strain evidence="7 8">CGMCC 4.7206</strain>
    </source>
</reference>
<feature type="transmembrane region" description="Helical" evidence="5">
    <location>
        <begin position="38"/>
        <end position="60"/>
    </location>
</feature>
<dbReference type="RefSeq" id="WP_188988051.1">
    <property type="nucleotide sequence ID" value="NZ_BMMT01000010.1"/>
</dbReference>
<dbReference type="Proteomes" id="UP000597989">
    <property type="component" value="Unassembled WGS sequence"/>
</dbReference>
<feature type="transmembrane region" description="Helical" evidence="5">
    <location>
        <begin position="251"/>
        <end position="273"/>
    </location>
</feature>
<dbReference type="GO" id="GO:0022857">
    <property type="term" value="F:transmembrane transporter activity"/>
    <property type="evidence" value="ECO:0007669"/>
    <property type="project" value="InterPro"/>
</dbReference>
<evidence type="ECO:0000259" key="6">
    <source>
        <dbReference type="PROSITE" id="PS50850"/>
    </source>
</evidence>
<feature type="transmembrane region" description="Helical" evidence="5">
    <location>
        <begin position="105"/>
        <end position="122"/>
    </location>
</feature>
<dbReference type="AlphaFoldDB" id="A0A917JX35"/>
<feature type="transmembrane region" description="Helical" evidence="5">
    <location>
        <begin position="319"/>
        <end position="338"/>
    </location>
</feature>
<comment type="subcellular location">
    <subcellularLocation>
        <location evidence="1">Cell membrane</location>
        <topology evidence="1">Multi-pass membrane protein</topology>
    </subcellularLocation>
</comment>
<feature type="transmembrane region" description="Helical" evidence="5">
    <location>
        <begin position="160"/>
        <end position="184"/>
    </location>
</feature>
<evidence type="ECO:0000256" key="1">
    <source>
        <dbReference type="ARBA" id="ARBA00004651"/>
    </source>
</evidence>